<dbReference type="PANTHER" id="PTHR43744">
    <property type="entry name" value="ABC TRANSPORTER PERMEASE PROTEIN MG189-RELATED-RELATED"/>
    <property type="match status" value="1"/>
</dbReference>
<evidence type="ECO:0000256" key="3">
    <source>
        <dbReference type="ARBA" id="ARBA00022475"/>
    </source>
</evidence>
<evidence type="ECO:0000256" key="5">
    <source>
        <dbReference type="ARBA" id="ARBA00022989"/>
    </source>
</evidence>
<sequence>MKKIIKKMKNYFLIFKNIFKKKINILTLITYLFLFFITFIFIFPFFLMFILSAKDFQDIVQNNYLSWPNKWKLWENYKESVQLNSSSFLKLFWNTFRITFFSTLLGTICSILTSYVLSILKINSRLKSIMIIFLLLSLMTVSETLVLTNYRTVSDWGWVNHGKDSEIPFGNDYALIFPFLINTIHILLLIKTFNQIPKELYLSAKIDGTSDWKYLWKIIVPIAKPTIIVTVIFRIVAAWNAYSWPALIGAKLLTNVTRANFNTDSGMEKINIQMATAILINVPLFFIFICFKKYIISGANRSGIKG</sequence>
<dbReference type="Gene3D" id="1.10.3720.10">
    <property type="entry name" value="MetI-like"/>
    <property type="match status" value="1"/>
</dbReference>
<evidence type="ECO:0000256" key="6">
    <source>
        <dbReference type="ARBA" id="ARBA00023136"/>
    </source>
</evidence>
<comment type="similarity">
    <text evidence="7">Belongs to the binding-protein-dependent transport system permease family.</text>
</comment>
<dbReference type="PROSITE" id="PS50928">
    <property type="entry name" value="ABC_TM1"/>
    <property type="match status" value="1"/>
</dbReference>
<feature type="domain" description="ABC transmembrane type-1" evidence="8">
    <location>
        <begin position="92"/>
        <end position="291"/>
    </location>
</feature>
<evidence type="ECO:0000313" key="10">
    <source>
        <dbReference type="Proteomes" id="UP000672038"/>
    </source>
</evidence>
<dbReference type="EMBL" id="CP054393">
    <property type="protein sequence ID" value="QTX03286.1"/>
    <property type="molecule type" value="Genomic_DNA"/>
</dbReference>
<feature type="transmembrane region" description="Helical" evidence="7">
    <location>
        <begin position="129"/>
        <end position="153"/>
    </location>
</feature>
<evidence type="ECO:0000256" key="2">
    <source>
        <dbReference type="ARBA" id="ARBA00022448"/>
    </source>
</evidence>
<keyword evidence="9" id="KW-0762">Sugar transport</keyword>
<dbReference type="GO" id="GO:0005886">
    <property type="term" value="C:plasma membrane"/>
    <property type="evidence" value="ECO:0007669"/>
    <property type="project" value="UniProtKB-SubCell"/>
</dbReference>
<evidence type="ECO:0000313" key="9">
    <source>
        <dbReference type="EMBL" id="QTX03286.1"/>
    </source>
</evidence>
<dbReference type="Proteomes" id="UP000672038">
    <property type="component" value="Chromosome"/>
</dbReference>
<dbReference type="CDD" id="cd06261">
    <property type="entry name" value="TM_PBP2"/>
    <property type="match status" value="1"/>
</dbReference>
<keyword evidence="2 7" id="KW-0813">Transport</keyword>
<dbReference type="AlphaFoldDB" id="A0A975FLQ0"/>
<keyword evidence="6 7" id="KW-0472">Membrane</keyword>
<gene>
    <name evidence="9" type="primary">malG</name>
    <name evidence="9" type="ORF">LFWB_7330</name>
</gene>
<keyword evidence="3" id="KW-1003">Cell membrane</keyword>
<feature type="transmembrane region" description="Helical" evidence="7">
    <location>
        <begin position="214"/>
        <end position="237"/>
    </location>
</feature>
<keyword evidence="5 7" id="KW-1133">Transmembrane helix</keyword>
<keyword evidence="4 7" id="KW-0812">Transmembrane</keyword>
<accession>A0A975FLQ0</accession>
<evidence type="ECO:0000256" key="4">
    <source>
        <dbReference type="ARBA" id="ARBA00022692"/>
    </source>
</evidence>
<dbReference type="GO" id="GO:0055085">
    <property type="term" value="P:transmembrane transport"/>
    <property type="evidence" value="ECO:0007669"/>
    <property type="project" value="InterPro"/>
</dbReference>
<dbReference type="SUPFAM" id="SSF161098">
    <property type="entry name" value="MetI-like"/>
    <property type="match status" value="1"/>
</dbReference>
<dbReference type="Pfam" id="PF00528">
    <property type="entry name" value="BPD_transp_1"/>
    <property type="match status" value="1"/>
</dbReference>
<feature type="transmembrane region" description="Helical" evidence="7">
    <location>
        <begin position="98"/>
        <end position="117"/>
    </location>
</feature>
<feature type="transmembrane region" description="Helical" evidence="7">
    <location>
        <begin position="173"/>
        <end position="193"/>
    </location>
</feature>
<name>A0A975FLQ0_LOWBP</name>
<dbReference type="KEGG" id="pluf:LFWB_7330"/>
<protein>
    <submittedName>
        <fullName evidence="9">ABC-type sugar transport system permease protein</fullName>
    </submittedName>
</protein>
<reference evidence="9" key="1">
    <citation type="submission" date="2020-06" db="EMBL/GenBank/DDBJ databases">
        <title>Complete genome sequence of Candidatus Phytoplasma luffae NCHU2019.</title>
        <authorList>
            <person name="Cho S.-T."/>
            <person name="Tan C.-M."/>
            <person name="Li J.-R."/>
            <person name="Chien Y.-Y."/>
            <person name="Chiu Y.-C."/>
            <person name="Yang J.-Y."/>
            <person name="Kuo C.-H."/>
        </authorList>
    </citation>
    <scope>NUCLEOTIDE SEQUENCE</scope>
    <source>
        <strain evidence="9">NCHU2019</strain>
    </source>
</reference>
<dbReference type="PANTHER" id="PTHR43744:SF12">
    <property type="entry name" value="ABC TRANSPORTER PERMEASE PROTEIN MG189-RELATED"/>
    <property type="match status" value="1"/>
</dbReference>
<organism evidence="9 10">
    <name type="scientific">Loofah witches'-broom phytoplasma</name>
    <dbReference type="NCBI Taxonomy" id="35773"/>
    <lineage>
        <taxon>Bacteria</taxon>
        <taxon>Bacillati</taxon>
        <taxon>Mycoplasmatota</taxon>
        <taxon>Mollicutes</taxon>
        <taxon>Acholeplasmatales</taxon>
        <taxon>Acholeplasmataceae</taxon>
        <taxon>Candidatus Phytoplasma</taxon>
        <taxon>16SrVIII (Loofah witches'-broom group)</taxon>
    </lineage>
</organism>
<keyword evidence="10" id="KW-1185">Reference proteome</keyword>
<evidence type="ECO:0000256" key="7">
    <source>
        <dbReference type="RuleBase" id="RU363032"/>
    </source>
</evidence>
<feature type="transmembrane region" description="Helical" evidence="7">
    <location>
        <begin position="270"/>
        <end position="291"/>
    </location>
</feature>
<proteinExistence type="inferred from homology"/>
<evidence type="ECO:0000259" key="8">
    <source>
        <dbReference type="PROSITE" id="PS50928"/>
    </source>
</evidence>
<comment type="subcellular location">
    <subcellularLocation>
        <location evidence="1 7">Cell membrane</location>
        <topology evidence="1 7">Multi-pass membrane protein</topology>
    </subcellularLocation>
</comment>
<feature type="transmembrane region" description="Helical" evidence="7">
    <location>
        <begin position="25"/>
        <end position="51"/>
    </location>
</feature>
<dbReference type="InterPro" id="IPR035906">
    <property type="entry name" value="MetI-like_sf"/>
</dbReference>
<evidence type="ECO:0000256" key="1">
    <source>
        <dbReference type="ARBA" id="ARBA00004651"/>
    </source>
</evidence>
<dbReference type="InterPro" id="IPR000515">
    <property type="entry name" value="MetI-like"/>
</dbReference>